<accession>A0ABN4C7V7</accession>
<evidence type="ECO:0000313" key="3">
    <source>
        <dbReference type="Proteomes" id="UP000019226"/>
    </source>
</evidence>
<organism evidence="2 3">
    <name type="scientific">Corynebacterium casei LMG S-19264</name>
    <dbReference type="NCBI Taxonomy" id="1285583"/>
    <lineage>
        <taxon>Bacteria</taxon>
        <taxon>Bacillati</taxon>
        <taxon>Actinomycetota</taxon>
        <taxon>Actinomycetes</taxon>
        <taxon>Mycobacteriales</taxon>
        <taxon>Corynebacteriaceae</taxon>
        <taxon>Corynebacterium</taxon>
    </lineage>
</organism>
<evidence type="ECO:0000313" key="2">
    <source>
        <dbReference type="EMBL" id="AHI18660.1"/>
    </source>
</evidence>
<proteinExistence type="predicted"/>
<reference evidence="3" key="1">
    <citation type="submission" date="2013-02" db="EMBL/GenBank/DDBJ databases">
        <title>The complete genome sequence of Corynebacterium casei LMG S-19264 (=DSM 44701).</title>
        <authorList>
            <person name="Ruckert C."/>
            <person name="Albersmeier A."/>
            <person name="Kalinowski J."/>
        </authorList>
    </citation>
    <scope>NUCLEOTIDE SEQUENCE [LARGE SCALE GENOMIC DNA]</scope>
    <source>
        <strain evidence="3">LMG S-19264</strain>
    </source>
</reference>
<keyword evidence="3" id="KW-1185">Reference proteome</keyword>
<feature type="transmembrane region" description="Helical" evidence="1">
    <location>
        <begin position="12"/>
        <end position="31"/>
    </location>
</feature>
<evidence type="ECO:0000256" key="1">
    <source>
        <dbReference type="SAM" id="Phobius"/>
    </source>
</evidence>
<sequence length="77" mass="8535">MKPVTVTIYELASSIAGTLLYLPLFWFRLILLKSQLGTLRLISSKPRMALSGHGRKLLLLVCLHQQSATALEGISKQ</sequence>
<protein>
    <submittedName>
        <fullName evidence="2">Uncharacterized protein</fullName>
    </submittedName>
</protein>
<gene>
    <name evidence="2" type="ORF">CCASEI_00375</name>
</gene>
<keyword evidence="1" id="KW-0812">Transmembrane</keyword>
<name>A0ABN4C7V7_9CORY</name>
<dbReference type="Proteomes" id="UP000019226">
    <property type="component" value="Chromosome"/>
</dbReference>
<dbReference type="EMBL" id="CP004350">
    <property type="protein sequence ID" value="AHI18660.1"/>
    <property type="molecule type" value="Genomic_DNA"/>
</dbReference>
<keyword evidence="1" id="KW-0472">Membrane</keyword>
<keyword evidence="1" id="KW-1133">Transmembrane helix</keyword>